<evidence type="ECO:0000313" key="3">
    <source>
        <dbReference type="Proteomes" id="UP000030988"/>
    </source>
</evidence>
<gene>
    <name evidence="2" type="ORF">PK98_15670</name>
</gene>
<dbReference type="EMBL" id="JTDN01000005">
    <property type="protein sequence ID" value="KHL24120.1"/>
    <property type="molecule type" value="Genomic_DNA"/>
</dbReference>
<evidence type="ECO:0000313" key="2">
    <source>
        <dbReference type="EMBL" id="KHL24120.1"/>
    </source>
</evidence>
<comment type="caution">
    <text evidence="2">The sequence shown here is derived from an EMBL/GenBank/DDBJ whole genome shotgun (WGS) entry which is preliminary data.</text>
</comment>
<feature type="region of interest" description="Disordered" evidence="1">
    <location>
        <begin position="65"/>
        <end position="96"/>
    </location>
</feature>
<feature type="compositionally biased region" description="Polar residues" evidence="1">
    <location>
        <begin position="80"/>
        <end position="96"/>
    </location>
</feature>
<proteinExistence type="predicted"/>
<organism evidence="2 3">
    <name type="scientific">Croceibacterium mercuriale</name>
    <dbReference type="NCBI Taxonomy" id="1572751"/>
    <lineage>
        <taxon>Bacteria</taxon>
        <taxon>Pseudomonadati</taxon>
        <taxon>Pseudomonadota</taxon>
        <taxon>Alphaproteobacteria</taxon>
        <taxon>Sphingomonadales</taxon>
        <taxon>Erythrobacteraceae</taxon>
        <taxon>Croceibacterium</taxon>
    </lineage>
</organism>
<keyword evidence="3" id="KW-1185">Reference proteome</keyword>
<accession>A0A0B2BRF1</accession>
<reference evidence="2 3" key="1">
    <citation type="submission" date="2014-11" db="EMBL/GenBank/DDBJ databases">
        <title>Draft genome sequence of Kirrobacter mercurialis.</title>
        <authorList>
            <person name="Coil D.A."/>
            <person name="Eisen J.A."/>
        </authorList>
    </citation>
    <scope>NUCLEOTIDE SEQUENCE [LARGE SCALE GENOMIC DNA]</scope>
    <source>
        <strain evidence="2 3">Coronado</strain>
    </source>
</reference>
<dbReference type="Proteomes" id="UP000030988">
    <property type="component" value="Unassembled WGS sequence"/>
</dbReference>
<dbReference type="STRING" id="1572751.PK98_15670"/>
<dbReference type="AlphaFoldDB" id="A0A0B2BRF1"/>
<sequence length="96" mass="10650">MKEAHMAILDWFTGLFSGSSNIGAGPEIEPTRINPATGLPMTGGVDVGGNPYGIDLHRWQDDYTHQQQSIWQSPADWDHWSNQTTSSSSYDPSRGW</sequence>
<name>A0A0B2BRF1_9SPHN</name>
<protein>
    <submittedName>
        <fullName evidence="2">Uncharacterized protein</fullName>
    </submittedName>
</protein>
<evidence type="ECO:0000256" key="1">
    <source>
        <dbReference type="SAM" id="MobiDB-lite"/>
    </source>
</evidence>